<dbReference type="InterPro" id="IPR043502">
    <property type="entry name" value="DNA/RNA_pol_sf"/>
</dbReference>
<dbReference type="Proteomes" id="UP001652661">
    <property type="component" value="Chromosome 3R"/>
</dbReference>
<evidence type="ECO:0000313" key="5">
    <source>
        <dbReference type="RefSeq" id="XP_041630332.2"/>
    </source>
</evidence>
<dbReference type="PANTHER" id="PTHR47331">
    <property type="entry name" value="PHD-TYPE DOMAIN-CONTAINING PROTEIN"/>
    <property type="match status" value="1"/>
</dbReference>
<dbReference type="InterPro" id="IPR041588">
    <property type="entry name" value="Integrase_H2C2"/>
</dbReference>
<dbReference type="CDD" id="cd01644">
    <property type="entry name" value="RT_pepA17"/>
    <property type="match status" value="1"/>
</dbReference>
<dbReference type="InterPro" id="IPR043128">
    <property type="entry name" value="Rev_trsase/Diguanyl_cyclase"/>
</dbReference>
<dbReference type="InterPro" id="IPR036397">
    <property type="entry name" value="RNaseH_sf"/>
</dbReference>
<dbReference type="PANTHER" id="PTHR47331:SF5">
    <property type="entry name" value="RIBONUCLEASE H"/>
    <property type="match status" value="1"/>
</dbReference>
<dbReference type="CDD" id="cd01647">
    <property type="entry name" value="RT_LTR"/>
    <property type="match status" value="1"/>
</dbReference>
<dbReference type="Gene3D" id="2.40.70.10">
    <property type="entry name" value="Acid Proteases"/>
    <property type="match status" value="1"/>
</dbReference>
<evidence type="ECO:0000259" key="3">
    <source>
        <dbReference type="PROSITE" id="PS50994"/>
    </source>
</evidence>
<feature type="domain" description="Integrase catalytic" evidence="3">
    <location>
        <begin position="1470"/>
        <end position="1663"/>
    </location>
</feature>
<feature type="compositionally biased region" description="Polar residues" evidence="1">
    <location>
        <begin position="436"/>
        <end position="450"/>
    </location>
</feature>
<dbReference type="CDD" id="cd09274">
    <property type="entry name" value="RNase_HI_RT_Ty3"/>
    <property type="match status" value="1"/>
</dbReference>
<dbReference type="SUPFAM" id="SSF56672">
    <property type="entry name" value="DNA/RNA polymerases"/>
    <property type="match status" value="2"/>
</dbReference>
<dbReference type="RefSeq" id="XP_041630332.2">
    <property type="nucleotide sequence ID" value="XM_041774398.2"/>
</dbReference>
<dbReference type="InterPro" id="IPR012337">
    <property type="entry name" value="RNaseH-like_sf"/>
</dbReference>
<dbReference type="InterPro" id="IPR001584">
    <property type="entry name" value="Integrase_cat-core"/>
</dbReference>
<evidence type="ECO:0000256" key="1">
    <source>
        <dbReference type="SAM" id="MobiDB-lite"/>
    </source>
</evidence>
<dbReference type="InterPro" id="IPR005312">
    <property type="entry name" value="DUF1759"/>
</dbReference>
<sequence length="2143" mass="240947">METVSDPPTFEQLVNLQANRAQSLKSTLLNFKKDSQSRKTRIYLKKRLQQVEELRSAFQETDAVIVNLEGFAESSYAVKNFQSEFEERYMDAYCAIAEDLDRLEAETPKLQPLPSGAADPEVRLNMPQMSVPKFSGACVDWPGYYDAFTSLIHNNNNLSNVQRLHFLKESLPVGRDNDIRQMQLTETNYAVAWGMMIKRYNNPRLVFSHHMNAIYALPRLQKDNTDSIRSMLSTVNVCLAAFRRVQALDGERQHWLAHYIAAKLPKETHNAWEHHQGSGATVPTYKDLESFLNDRLVIMDAIENRSSSYDSNNGPGSADPGKRVRVHNAQEHSRRPNSSCYHCSGDHILRRCAAFLALDCYKRKDIVTRAKLCINCLSKAHALSRCTSNKSCQICGQRHHTLLHFPALAQDRSSSHTPLHPVRSAATHPDAAGETVPQQGLQSTSGQNPDASYRCYSATSANGSSRNVLLATARIAVRNPVNGLRAVINALIDQGSEATIVSEHVVQSLHLRRCNTRASIFGVGPGGGRRCKYTVNFEVNSIINPNFSLEVDSAYVLNSVTSCLPSLSFTPQRWNHIRGLPLADPSYARSKRVDLILGADMLAQIMLPDTRIGLPGEPIAQNTRFGWILSGRAEGVRAATQLRCHRVLLDTEALLKRFCEVESVPDRPIATEGDLWCESFFQETHVRRPDGRYVVRLPFKTYLDPTMVLGKSHQMALNRFLQMERRLSNNPDRWSKYVDEIEEYFALEQIAPAMGSESSTLRSTAANRHVASCVLPHHAVFKKEIQSTKQRIVFDASSRTSNGRSLNDILWTGPTLQNDMSAVILNWRKYRFVFTADIQKMYRCIDVHPEDAQYQRILWRAADGSINVYALTTLTFGTASAPFMAIRVIQQLAKDERCSFPKAEEVLRDEIYVDDILSGGHTIEDAEDKRAQVSGAIKSACMELRKWSSNEESLLQSIPPEHQCSRTPLNWDAADPIKALGMYWLPNKDCFKFQVNFEIPPTFTKRTILSSIARLFDPLGLIAPVIISGKLILKEVTMAKKTQDNGARTALDWDDEVPKALAERWQAFRDGLLGIDGLSIQRWIHYSPGSIVSAQLHAFCDGSSTSYAATTYLRLEHGNGACYVSLLAAKSKVTPTKPLTIPRTELSGAVLAVKLVKWLTSARWLNDLPIQTFYWTDATILLHWLHGDVNRWKTFVANRVAFILDHSSPSQWRHVGTSENPADCATRGLPPSELKDFDLWWRGPEWLTRKQDDWPSTEIGQVDIHDAALEAKADKVRVHLAVPQPSLVERFSSFSQAIRVTAFIIRFKSNAISKGERYTGPLSIKELDYALLAIVRIVQRESFSSELAALMNSKRLPSKSKLQSLSPIVVEGILRVRGRLRHSGLSYERRHPIILPSSHIFTELVIRYSHTLTLHGGAQLTLAHARQRFWILTGRQAVRRVLRKCVRCFRTRPTTSAQLMGDLPLRRVNPPNRPFLATGVDYTGAIELKAARLRGTSFYKGYIAVFICLATKAVHLEAVTGLTTEHFLLALDRFTGRRGMVQHLYSDNGTNFIGADNLMKALFGRLQEDYEKLIAPKLAAQRATWHFNPPQSPNFGGLWEANVKSVKHHLKRVIADRRLTYEELSTVLISIEACLNSRPLCPLTADADDLEVLTPAHFLIGDSMLAPPEYRPQSKSFAEQFLIQQSMIRHFWKAWSRDWLAHLQQRPKWCHEAEGLQLNDLVIIKDDRFPPSQWLLGRVVELHPGADALVRVVTLKTKQGQLKRFCPAYYPQDGLDTRRCLMLGLALAGGMFSFAACPTVRESGDQPIAHSSLDSAYDAGRREWKRDIQGDTTIQDAYPLPQIAGILSRLPKAEFISSLDLKDAYWQVPLEVSSRDKTAFTVPGRPLYQFKVMPFGLCNATMSRLMDKVVPAHLRNEVFIYLDDLLVVSASFGRHLEVLREITLQIRRAGLTINIGKSHFCMLRVRYLGHIIGDGGIRTDPEKVAAITNFPLPNTLRSLRSFMDLMTSKRRFSLTDEVLKLSLSKAPVLCSPDFAKPFAIHCDASKTGIGAVLVQVSEDGDERPIAFFSKKLNKAQRNYTVTEQECLAAVAALKNFRACFICNCIGHFAAANLSVSTEPAAHVAVWITRFCCTEKKYVPSNAV</sequence>
<evidence type="ECO:0000259" key="2">
    <source>
        <dbReference type="PROSITE" id="PS50878"/>
    </source>
</evidence>
<organism evidence="4 5">
    <name type="scientific">Drosophila kikkawai</name>
    <name type="common">Fruit fly</name>
    <dbReference type="NCBI Taxonomy" id="30033"/>
    <lineage>
        <taxon>Eukaryota</taxon>
        <taxon>Metazoa</taxon>
        <taxon>Ecdysozoa</taxon>
        <taxon>Arthropoda</taxon>
        <taxon>Hexapoda</taxon>
        <taxon>Insecta</taxon>
        <taxon>Pterygota</taxon>
        <taxon>Neoptera</taxon>
        <taxon>Endopterygota</taxon>
        <taxon>Diptera</taxon>
        <taxon>Brachycera</taxon>
        <taxon>Muscomorpha</taxon>
        <taxon>Ephydroidea</taxon>
        <taxon>Drosophilidae</taxon>
        <taxon>Drosophila</taxon>
        <taxon>Sophophora</taxon>
    </lineage>
</organism>
<dbReference type="Pfam" id="PF17919">
    <property type="entry name" value="RT_RNaseH_2"/>
    <property type="match status" value="1"/>
</dbReference>
<dbReference type="SUPFAM" id="SSF53098">
    <property type="entry name" value="Ribonuclease H-like"/>
    <property type="match status" value="1"/>
</dbReference>
<gene>
    <name evidence="5" type="primary">LOC121501877</name>
</gene>
<dbReference type="InterPro" id="IPR021109">
    <property type="entry name" value="Peptidase_aspartic_dom_sf"/>
</dbReference>
<dbReference type="Gene3D" id="3.30.420.10">
    <property type="entry name" value="Ribonuclease H-like superfamily/Ribonuclease H"/>
    <property type="match status" value="1"/>
</dbReference>
<reference evidence="5" key="1">
    <citation type="submission" date="2025-08" db="UniProtKB">
        <authorList>
            <consortium name="RefSeq"/>
        </authorList>
    </citation>
    <scope>IDENTIFICATION</scope>
    <source>
        <strain evidence="5">14028-0561.14</strain>
        <tissue evidence="5">Whole fly</tissue>
    </source>
</reference>
<dbReference type="Gene3D" id="3.30.70.270">
    <property type="match status" value="1"/>
</dbReference>
<dbReference type="Pfam" id="PF18701">
    <property type="entry name" value="DUF5641"/>
    <property type="match status" value="1"/>
</dbReference>
<dbReference type="GeneID" id="121501877"/>
<dbReference type="InterPro" id="IPR008042">
    <property type="entry name" value="Retrotrans_Pao"/>
</dbReference>
<feature type="region of interest" description="Disordered" evidence="1">
    <location>
        <begin position="307"/>
        <end position="336"/>
    </location>
</feature>
<dbReference type="InterPro" id="IPR040676">
    <property type="entry name" value="DUF5641"/>
</dbReference>
<proteinExistence type="predicted"/>
<dbReference type="Gene3D" id="3.10.20.370">
    <property type="match status" value="1"/>
</dbReference>
<dbReference type="Pfam" id="PF17921">
    <property type="entry name" value="Integrase_H2C2"/>
    <property type="match status" value="1"/>
</dbReference>
<dbReference type="PROSITE" id="PS50994">
    <property type="entry name" value="INTEGRASE"/>
    <property type="match status" value="1"/>
</dbReference>
<accession>A0ABM3C4B9</accession>
<dbReference type="PROSITE" id="PS50878">
    <property type="entry name" value="RT_POL"/>
    <property type="match status" value="1"/>
</dbReference>
<feature type="domain" description="Reverse transcriptase" evidence="2">
    <location>
        <begin position="1723"/>
        <end position="1972"/>
    </location>
</feature>
<feature type="region of interest" description="Disordered" evidence="1">
    <location>
        <begin position="412"/>
        <end position="450"/>
    </location>
</feature>
<name>A0ABM3C4B9_DROKI</name>
<dbReference type="InterPro" id="IPR000477">
    <property type="entry name" value="RT_dom"/>
</dbReference>
<dbReference type="Pfam" id="PF05380">
    <property type="entry name" value="Peptidase_A17"/>
    <property type="match status" value="1"/>
</dbReference>
<keyword evidence="4" id="KW-1185">Reference proteome</keyword>
<dbReference type="Pfam" id="PF00078">
    <property type="entry name" value="RVT_1"/>
    <property type="match status" value="1"/>
</dbReference>
<dbReference type="Pfam" id="PF03564">
    <property type="entry name" value="DUF1759"/>
    <property type="match status" value="1"/>
</dbReference>
<protein>
    <recommendedName>
        <fullName evidence="6">Endonuclease</fullName>
    </recommendedName>
</protein>
<evidence type="ECO:0000313" key="4">
    <source>
        <dbReference type="Proteomes" id="UP001652661"/>
    </source>
</evidence>
<dbReference type="InterPro" id="IPR041577">
    <property type="entry name" value="RT_RNaseH_2"/>
</dbReference>
<evidence type="ECO:0008006" key="6">
    <source>
        <dbReference type="Google" id="ProtNLM"/>
    </source>
</evidence>